<evidence type="ECO:0000313" key="2">
    <source>
        <dbReference type="EMBL" id="KAG5676399.1"/>
    </source>
</evidence>
<evidence type="ECO:0000313" key="3">
    <source>
        <dbReference type="Proteomes" id="UP001107558"/>
    </source>
</evidence>
<keyword evidence="1" id="KW-0472">Membrane</keyword>
<keyword evidence="3" id="KW-1185">Reference proteome</keyword>
<keyword evidence="1" id="KW-1133">Transmembrane helix</keyword>
<gene>
    <name evidence="2" type="ORF">PVAND_006238</name>
</gene>
<dbReference type="EMBL" id="JADBJN010000002">
    <property type="protein sequence ID" value="KAG5676399.1"/>
    <property type="molecule type" value="Genomic_DNA"/>
</dbReference>
<feature type="transmembrane region" description="Helical" evidence="1">
    <location>
        <begin position="21"/>
        <end position="44"/>
    </location>
</feature>
<comment type="caution">
    <text evidence="2">The sequence shown here is derived from an EMBL/GenBank/DDBJ whole genome shotgun (WGS) entry which is preliminary data.</text>
</comment>
<reference evidence="2" key="1">
    <citation type="submission" date="2021-03" db="EMBL/GenBank/DDBJ databases">
        <title>Chromosome level genome of the anhydrobiotic midge Polypedilum vanderplanki.</title>
        <authorList>
            <person name="Yoshida Y."/>
            <person name="Kikawada T."/>
            <person name="Gusev O."/>
        </authorList>
    </citation>
    <scope>NUCLEOTIDE SEQUENCE</scope>
    <source>
        <strain evidence="2">NIAS01</strain>
        <tissue evidence="2">Whole body or cell culture</tissue>
    </source>
</reference>
<proteinExistence type="predicted"/>
<keyword evidence="1" id="KW-0812">Transmembrane</keyword>
<feature type="transmembrane region" description="Helical" evidence="1">
    <location>
        <begin position="131"/>
        <end position="151"/>
    </location>
</feature>
<name>A0A9J6C313_POLVA</name>
<accession>A0A9J6C313</accession>
<dbReference type="Proteomes" id="UP001107558">
    <property type="component" value="Chromosome 2"/>
</dbReference>
<feature type="transmembrane region" description="Helical" evidence="1">
    <location>
        <begin position="104"/>
        <end position="125"/>
    </location>
</feature>
<feature type="transmembrane region" description="Helical" evidence="1">
    <location>
        <begin position="69"/>
        <end position="92"/>
    </location>
</feature>
<protein>
    <submittedName>
        <fullName evidence="2">Uncharacterized protein</fullName>
    </submittedName>
</protein>
<evidence type="ECO:0000256" key="1">
    <source>
        <dbReference type="SAM" id="Phobius"/>
    </source>
</evidence>
<dbReference type="AlphaFoldDB" id="A0A9J6C313"/>
<sequence>MGLNSFFYFFPIEKAGIFIAWFGIITRTIALVTSIPINIIAATFDCDDLINMFKEEGIIDFGTCRSVIITIYVILVAICFLFIGFVAIDLILIKGTRKRNYQLILPAVILYGSLTVVYFLLIFTFRPTTTTTAIFFTLIYGYFTVCLYSLYSLFRSETIGNETIPETTTASSTNQSQSQKI</sequence>
<organism evidence="2 3">
    <name type="scientific">Polypedilum vanderplanki</name>
    <name type="common">Sleeping chironomid midge</name>
    <dbReference type="NCBI Taxonomy" id="319348"/>
    <lineage>
        <taxon>Eukaryota</taxon>
        <taxon>Metazoa</taxon>
        <taxon>Ecdysozoa</taxon>
        <taxon>Arthropoda</taxon>
        <taxon>Hexapoda</taxon>
        <taxon>Insecta</taxon>
        <taxon>Pterygota</taxon>
        <taxon>Neoptera</taxon>
        <taxon>Endopterygota</taxon>
        <taxon>Diptera</taxon>
        <taxon>Nematocera</taxon>
        <taxon>Chironomoidea</taxon>
        <taxon>Chironomidae</taxon>
        <taxon>Chironominae</taxon>
        <taxon>Polypedilum</taxon>
        <taxon>Polypedilum</taxon>
    </lineage>
</organism>